<reference evidence="9" key="1">
    <citation type="submission" date="2023-04" db="EMBL/GenBank/DDBJ databases">
        <authorList>
            <person name="Vijverberg K."/>
            <person name="Xiong W."/>
            <person name="Schranz E."/>
        </authorList>
    </citation>
    <scope>NUCLEOTIDE SEQUENCE</scope>
</reference>
<feature type="transmembrane region" description="Helical" evidence="7">
    <location>
        <begin position="414"/>
        <end position="433"/>
    </location>
</feature>
<evidence type="ECO:0000256" key="4">
    <source>
        <dbReference type="ARBA" id="ARBA00022989"/>
    </source>
</evidence>
<dbReference type="InterPro" id="IPR013057">
    <property type="entry name" value="AA_transpt_TM"/>
</dbReference>
<dbReference type="GO" id="GO:0031090">
    <property type="term" value="C:organelle membrane"/>
    <property type="evidence" value="ECO:0007669"/>
    <property type="project" value="UniProtKB-ARBA"/>
</dbReference>
<evidence type="ECO:0000256" key="1">
    <source>
        <dbReference type="ARBA" id="ARBA00004141"/>
    </source>
</evidence>
<feature type="transmembrane region" description="Helical" evidence="7">
    <location>
        <begin position="135"/>
        <end position="156"/>
    </location>
</feature>
<comment type="subcellular location">
    <subcellularLocation>
        <location evidence="1">Membrane</location>
        <topology evidence="1">Multi-pass membrane protein</topology>
    </subcellularLocation>
</comment>
<feature type="transmembrane region" description="Helical" evidence="7">
    <location>
        <begin position="50"/>
        <end position="72"/>
    </location>
</feature>
<feature type="compositionally biased region" description="Basic residues" evidence="6">
    <location>
        <begin position="10"/>
        <end position="23"/>
    </location>
</feature>
<evidence type="ECO:0000313" key="9">
    <source>
        <dbReference type="EMBL" id="CAI9296679.1"/>
    </source>
</evidence>
<evidence type="ECO:0000259" key="8">
    <source>
        <dbReference type="Pfam" id="PF01490"/>
    </source>
</evidence>
<dbReference type="GO" id="GO:0015179">
    <property type="term" value="F:L-amino acid transmembrane transporter activity"/>
    <property type="evidence" value="ECO:0007669"/>
    <property type="project" value="TreeGrafter"/>
</dbReference>
<keyword evidence="3" id="KW-0813">Transport</keyword>
<feature type="transmembrane region" description="Helical" evidence="7">
    <location>
        <begin position="176"/>
        <end position="197"/>
    </location>
</feature>
<keyword evidence="5 7" id="KW-0472">Membrane</keyword>
<evidence type="ECO:0000256" key="7">
    <source>
        <dbReference type="SAM" id="Phobius"/>
    </source>
</evidence>
<proteinExistence type="predicted"/>
<keyword evidence="4 7" id="KW-1133">Transmembrane helix</keyword>
<evidence type="ECO:0000256" key="2">
    <source>
        <dbReference type="ARBA" id="ARBA00022692"/>
    </source>
</evidence>
<dbReference type="Pfam" id="PF01490">
    <property type="entry name" value="Aa_trans"/>
    <property type="match status" value="1"/>
</dbReference>
<protein>
    <recommendedName>
        <fullName evidence="8">Amino acid transporter transmembrane domain-containing protein</fullName>
    </recommendedName>
</protein>
<feature type="transmembrane region" description="Helical" evidence="7">
    <location>
        <begin position="378"/>
        <end position="402"/>
    </location>
</feature>
<feature type="transmembrane region" description="Helical" evidence="7">
    <location>
        <begin position="209"/>
        <end position="230"/>
    </location>
</feature>
<dbReference type="PANTHER" id="PTHR22950">
    <property type="entry name" value="AMINO ACID TRANSPORTER"/>
    <property type="match status" value="1"/>
</dbReference>
<gene>
    <name evidence="9" type="ORF">LSALG_LOCUS35533</name>
</gene>
<feature type="domain" description="Amino acid transporter transmembrane" evidence="8">
    <location>
        <begin position="51"/>
        <end position="356"/>
    </location>
</feature>
<feature type="transmembrane region" description="Helical" evidence="7">
    <location>
        <begin position="78"/>
        <end position="103"/>
    </location>
</feature>
<organism evidence="9 10">
    <name type="scientific">Lactuca saligna</name>
    <name type="common">Willowleaf lettuce</name>
    <dbReference type="NCBI Taxonomy" id="75948"/>
    <lineage>
        <taxon>Eukaryota</taxon>
        <taxon>Viridiplantae</taxon>
        <taxon>Streptophyta</taxon>
        <taxon>Embryophyta</taxon>
        <taxon>Tracheophyta</taxon>
        <taxon>Spermatophyta</taxon>
        <taxon>Magnoliopsida</taxon>
        <taxon>eudicotyledons</taxon>
        <taxon>Gunneridae</taxon>
        <taxon>Pentapetalae</taxon>
        <taxon>asterids</taxon>
        <taxon>campanulids</taxon>
        <taxon>Asterales</taxon>
        <taxon>Asteraceae</taxon>
        <taxon>Cichorioideae</taxon>
        <taxon>Cichorieae</taxon>
        <taxon>Lactucinae</taxon>
        <taxon>Lactuca</taxon>
    </lineage>
</organism>
<keyword evidence="2 7" id="KW-0812">Transmembrane</keyword>
<feature type="region of interest" description="Disordered" evidence="6">
    <location>
        <begin position="1"/>
        <end position="34"/>
    </location>
</feature>
<keyword evidence="3" id="KW-0029">Amino-acid transport</keyword>
<dbReference type="EMBL" id="OX465084">
    <property type="protein sequence ID" value="CAI9296679.1"/>
    <property type="molecule type" value="Genomic_DNA"/>
</dbReference>
<name>A0AA36EHW3_LACSI</name>
<sequence>MTIQAETHQIKKHKHPSRKHSKKKDSVTVSVNEKSPLIPKRKGAHNEFNGASMSGAVMNLSTTIIGAGIMALPATMKVLGLGLGIVVIILVAVLSEATVRILLKYSRPGGTDSYGGLMGDAFGEVGKKMLQACVVINNIGVLVIYMIIIGDVVAGSSLNGVHHPGLLEGWFGPHWWTGRILVLLLTTLCVFVPLASLKRMDSLSVTSGLAVALAVVFLIITAGIAIFKMASGTLQMPRLLPEITDINSVWNLFTAVPVLVTAYICHFNVHSIGNELENPSLIEPIVQISLVLCTIVYIMTSFFGFILFGDATMGDILQNFDSDLGVPFSIELNDIVRVSYALHLMLVFPLVFYALRLNTDGLFFGSSEVPLELDNKRFAIVSFTGATAAVCIGFIFPASIAIRDVYGIATKGDKILAVLMICIAVFANVVAIYSDAYALFKKTPSTRVFVKCVRRWLNVSKTYFRLKLGISNLRGKNLYEAG</sequence>
<evidence type="ECO:0000313" key="10">
    <source>
        <dbReference type="Proteomes" id="UP001177003"/>
    </source>
</evidence>
<accession>A0AA36EHW3</accession>
<dbReference type="PANTHER" id="PTHR22950:SF617">
    <property type="entry name" value="AMINO ACID TRANSPORTER, TRANSMEMBRANE DOMAIN-CONTAINING PROTEIN"/>
    <property type="match status" value="1"/>
</dbReference>
<feature type="transmembrane region" description="Helical" evidence="7">
    <location>
        <begin position="250"/>
        <end position="269"/>
    </location>
</feature>
<evidence type="ECO:0000256" key="3">
    <source>
        <dbReference type="ARBA" id="ARBA00022970"/>
    </source>
</evidence>
<dbReference type="Proteomes" id="UP001177003">
    <property type="component" value="Chromosome 8"/>
</dbReference>
<keyword evidence="10" id="KW-1185">Reference proteome</keyword>
<evidence type="ECO:0000256" key="6">
    <source>
        <dbReference type="SAM" id="MobiDB-lite"/>
    </source>
</evidence>
<feature type="transmembrane region" description="Helical" evidence="7">
    <location>
        <begin position="281"/>
        <end position="308"/>
    </location>
</feature>
<dbReference type="AlphaFoldDB" id="A0AA36EHW3"/>
<feature type="transmembrane region" description="Helical" evidence="7">
    <location>
        <begin position="338"/>
        <end position="357"/>
    </location>
</feature>
<evidence type="ECO:0000256" key="5">
    <source>
        <dbReference type="ARBA" id="ARBA00023136"/>
    </source>
</evidence>